<dbReference type="GO" id="GO:0006954">
    <property type="term" value="P:inflammatory response"/>
    <property type="evidence" value="ECO:0007669"/>
    <property type="project" value="UniProtKB-KW"/>
</dbReference>
<dbReference type="Pfam" id="PF05729">
    <property type="entry name" value="NACHT"/>
    <property type="match status" value="1"/>
</dbReference>
<dbReference type="EMBL" id="SRMA01025786">
    <property type="protein sequence ID" value="TRY91014.1"/>
    <property type="molecule type" value="Genomic_DNA"/>
</dbReference>
<dbReference type="OrthoDB" id="120976at2759"/>
<dbReference type="Gene3D" id="3.40.50.300">
    <property type="entry name" value="P-loop containing nucleotide triphosphate hydrolases"/>
    <property type="match status" value="1"/>
</dbReference>
<proteinExistence type="predicted"/>
<dbReference type="GO" id="GO:0061702">
    <property type="term" value="C:canonical inflammasome complex"/>
    <property type="evidence" value="ECO:0007669"/>
    <property type="project" value="UniProtKB-SubCell"/>
</dbReference>
<dbReference type="InterPro" id="IPR011029">
    <property type="entry name" value="DEATH-like_dom_sf"/>
</dbReference>
<keyword evidence="7" id="KW-0395">Inflammatory response</keyword>
<dbReference type="InterPro" id="IPR050637">
    <property type="entry name" value="NLRP_innate_immun_reg"/>
</dbReference>
<keyword evidence="4" id="KW-0677">Repeat</keyword>
<comment type="caution">
    <text evidence="10">The sequence shown here is derived from an EMBL/GenBank/DDBJ whole genome shotgun (WGS) entry which is preliminary data.</text>
</comment>
<feature type="domain" description="NACHT" evidence="9">
    <location>
        <begin position="177"/>
        <end position="314"/>
    </location>
</feature>
<evidence type="ECO:0000256" key="6">
    <source>
        <dbReference type="ARBA" id="ARBA00022859"/>
    </source>
</evidence>
<dbReference type="Gene3D" id="1.10.533.10">
    <property type="entry name" value="Death Domain, Fas"/>
    <property type="match status" value="1"/>
</dbReference>
<dbReference type="InterPro" id="IPR033516">
    <property type="entry name" value="CARD8/ASC/NALP1_CARD"/>
</dbReference>
<evidence type="ECO:0000259" key="9">
    <source>
        <dbReference type="PROSITE" id="PS50837"/>
    </source>
</evidence>
<dbReference type="InterPro" id="IPR001315">
    <property type="entry name" value="CARD"/>
</dbReference>
<evidence type="ECO:0000256" key="7">
    <source>
        <dbReference type="ARBA" id="ARBA00023198"/>
    </source>
</evidence>
<keyword evidence="3" id="KW-0399">Innate immunity</keyword>
<keyword evidence="5" id="KW-0832">Ubl conjugation</keyword>
<dbReference type="InterPro" id="IPR041267">
    <property type="entry name" value="NLRP_HD2"/>
</dbReference>
<keyword evidence="11" id="KW-1185">Reference proteome</keyword>
<dbReference type="PROSITE" id="PS50837">
    <property type="entry name" value="NACHT"/>
    <property type="match status" value="1"/>
</dbReference>
<evidence type="ECO:0000256" key="2">
    <source>
        <dbReference type="ARBA" id="ARBA00022490"/>
    </source>
</evidence>
<dbReference type="SUPFAM" id="SSF52047">
    <property type="entry name" value="RNI-like"/>
    <property type="match status" value="1"/>
</dbReference>
<keyword evidence="6" id="KW-0391">Immunity</keyword>
<dbReference type="GO" id="GO:0045087">
    <property type="term" value="P:innate immune response"/>
    <property type="evidence" value="ECO:0007669"/>
    <property type="project" value="UniProtKB-KW"/>
</dbReference>
<comment type="subcellular location">
    <subcellularLocation>
        <location evidence="1">Cytoplasm</location>
        <location evidence="1">Cytosol</location>
    </subcellularLocation>
</comment>
<dbReference type="Pfam" id="PF14484">
    <property type="entry name" value="FISNA"/>
    <property type="match status" value="1"/>
</dbReference>
<dbReference type="Proteomes" id="UP000316079">
    <property type="component" value="Unassembled WGS sequence"/>
</dbReference>
<dbReference type="SUPFAM" id="SSF52540">
    <property type="entry name" value="P-loop containing nucleoside triphosphate hydrolases"/>
    <property type="match status" value="1"/>
</dbReference>
<dbReference type="CDD" id="cd08330">
    <property type="entry name" value="CARD_ASC_NALP1"/>
    <property type="match status" value="1"/>
</dbReference>
<sequence>MDQASERAHFVDVHWAKLVQAVNMVMPIADELFSSGMLQWETYSKIKSANTGQDKMREIYETLQSGGKKVKSAFYVNLKKHEPDLFGELDTYKKWIQKEYEYVIEYNSLPGESVLLSERYVRPLISMRHTERREWEEEMCSVGESFQQLFVSRNNANKDSSILDALFSADHKGIHPSSVILQGNSGIGKSFTAQKIMLDWVSGNLSKVEFDCLFHLKCKDVNRMSGDFSLPELLSFNSNLSSDQISQILQKSPEKVLILIDGFDELRFSSDDSSNMTKVKCLSEKSPLEASLKALLKGHILHESFLLVTTRSTATKTLGGFLKYPQRFTEIIGFSEKEVNEYFKRFFQEGEHFSSAFNCVAANETLLTACSIPVICWIVCTVMRERFSDCVDVMSGLETTTSIYVDFVMTLLEHHGHGLHRSVPTLMRSVGQLAESGMLEGQVLFEEKSVHETISECPFLCKFLSKRRVHQETMYSFMHLSFQEFFTALYYITLDERELLDKLTECFHSETQAYLHIYLDKDFPLKYGWPEPNFLAVVQFLLGLCNKEVSSTLKSMDNLSVSSCIQPQLEEWILDIAKMGNYSFLPYILHCLYELHEEEFVKRVMDTWQELNILTVQNFSDSHVIDLLSAVGEGKQLQDLKLNGGCVSDESVRQLLKALLKQKSVGGLQIAVMSISAESTLILTDFLQWELAWKEISLRSSDAKSLCSSLRLFTDEGNLVVNVVKWCSSSQNQPSISEIILRCAENTGLNLTSFLQAFSRVNNITEKSADFEKQVDALLSLLSSVSGLIAINLSVPFLTETWASRILFLVQSCRNLEVIKFKLVLPDEIKEELTPSEFWEQQPSFSDQ</sequence>
<dbReference type="InterPro" id="IPR007111">
    <property type="entry name" value="NACHT_NTPase"/>
</dbReference>
<feature type="domain" description="CARD" evidence="8">
    <location>
        <begin position="3"/>
        <end position="93"/>
    </location>
</feature>
<accession>A0A553QLZ7</accession>
<dbReference type="Pfam" id="PF00619">
    <property type="entry name" value="CARD"/>
    <property type="match status" value="1"/>
</dbReference>
<evidence type="ECO:0000256" key="3">
    <source>
        <dbReference type="ARBA" id="ARBA00022588"/>
    </source>
</evidence>
<evidence type="ECO:0000313" key="11">
    <source>
        <dbReference type="Proteomes" id="UP000316079"/>
    </source>
</evidence>
<dbReference type="AlphaFoldDB" id="A0A553QLZ7"/>
<evidence type="ECO:0000256" key="1">
    <source>
        <dbReference type="ARBA" id="ARBA00004514"/>
    </source>
</evidence>
<dbReference type="Pfam" id="PF17776">
    <property type="entry name" value="NLRC4_HD2"/>
    <property type="match status" value="1"/>
</dbReference>
<name>A0A553QLZ7_9TELE</name>
<protein>
    <recommendedName>
        <fullName evidence="12">NACHT domain-containing protein</fullName>
    </recommendedName>
</protein>
<evidence type="ECO:0000256" key="4">
    <source>
        <dbReference type="ARBA" id="ARBA00022737"/>
    </source>
</evidence>
<keyword evidence="2" id="KW-0963">Cytoplasm</keyword>
<dbReference type="PROSITE" id="PS50209">
    <property type="entry name" value="CARD"/>
    <property type="match status" value="1"/>
</dbReference>
<dbReference type="SUPFAM" id="SSF47986">
    <property type="entry name" value="DEATH domain"/>
    <property type="match status" value="1"/>
</dbReference>
<dbReference type="InterPro" id="IPR027417">
    <property type="entry name" value="P-loop_NTPase"/>
</dbReference>
<dbReference type="GO" id="GO:0042981">
    <property type="term" value="P:regulation of apoptotic process"/>
    <property type="evidence" value="ECO:0007669"/>
    <property type="project" value="InterPro"/>
</dbReference>
<reference evidence="10 11" key="1">
    <citation type="journal article" date="2019" name="Sci. Data">
        <title>Hybrid genome assembly and annotation of Danionella translucida.</title>
        <authorList>
            <person name="Kadobianskyi M."/>
            <person name="Schulze L."/>
            <person name="Schuelke M."/>
            <person name="Judkewitz B."/>
        </authorList>
    </citation>
    <scope>NUCLEOTIDE SEQUENCE [LARGE SCALE GENOMIC DNA]</scope>
    <source>
        <strain evidence="10 11">Bolton</strain>
    </source>
</reference>
<dbReference type="STRING" id="623744.A0A553QLZ7"/>
<organism evidence="10 11">
    <name type="scientific">Danionella cerebrum</name>
    <dbReference type="NCBI Taxonomy" id="2873325"/>
    <lineage>
        <taxon>Eukaryota</taxon>
        <taxon>Metazoa</taxon>
        <taxon>Chordata</taxon>
        <taxon>Craniata</taxon>
        <taxon>Vertebrata</taxon>
        <taxon>Euteleostomi</taxon>
        <taxon>Actinopterygii</taxon>
        <taxon>Neopterygii</taxon>
        <taxon>Teleostei</taxon>
        <taxon>Ostariophysi</taxon>
        <taxon>Cypriniformes</taxon>
        <taxon>Danionidae</taxon>
        <taxon>Danioninae</taxon>
        <taxon>Danionella</taxon>
    </lineage>
</organism>
<evidence type="ECO:0000313" key="10">
    <source>
        <dbReference type="EMBL" id="TRY91014.1"/>
    </source>
</evidence>
<gene>
    <name evidence="10" type="ORF">DNTS_023031</name>
</gene>
<dbReference type="PANTHER" id="PTHR45690:SF19">
    <property type="entry name" value="NACHT, LRR AND PYD DOMAINS-CONTAINING PROTEIN 3"/>
    <property type="match status" value="1"/>
</dbReference>
<dbReference type="PANTHER" id="PTHR45690">
    <property type="entry name" value="NACHT, LRR AND PYD DOMAINS-CONTAINING PROTEIN 12"/>
    <property type="match status" value="1"/>
</dbReference>
<dbReference type="InterPro" id="IPR029495">
    <property type="entry name" value="NACHT-assoc"/>
</dbReference>
<evidence type="ECO:0000259" key="8">
    <source>
        <dbReference type="PROSITE" id="PS50209"/>
    </source>
</evidence>
<evidence type="ECO:0000256" key="5">
    <source>
        <dbReference type="ARBA" id="ARBA00022843"/>
    </source>
</evidence>
<evidence type="ECO:0008006" key="12">
    <source>
        <dbReference type="Google" id="ProtNLM"/>
    </source>
</evidence>